<dbReference type="AlphaFoldDB" id="S0EV34"/>
<keyword evidence="2" id="KW-1185">Reference proteome</keyword>
<dbReference type="HOGENOM" id="CLU_1719100_0_0_0"/>
<dbReference type="RefSeq" id="WP_016483131.1">
    <property type="nucleotide sequence ID" value="NC_021487.1"/>
</dbReference>
<dbReference type="PATRIC" id="fig|1303518.3.peg.1851"/>
<name>S0EV34_CHTCT</name>
<evidence type="ECO:0000313" key="1">
    <source>
        <dbReference type="EMBL" id="CCW35603.1"/>
    </source>
</evidence>
<evidence type="ECO:0000313" key="2">
    <source>
        <dbReference type="Proteomes" id="UP000014227"/>
    </source>
</evidence>
<dbReference type="Proteomes" id="UP000014227">
    <property type="component" value="Chromosome I"/>
</dbReference>
<dbReference type="InParanoid" id="S0EV34"/>
<proteinExistence type="predicted"/>
<reference evidence="2" key="1">
    <citation type="submission" date="2013-03" db="EMBL/GenBank/DDBJ databases">
        <title>Genome sequence of Chthonomonas calidirosea, the first sequenced genome from the Armatimonadetes phylum (formally candidate division OP10).</title>
        <authorList>
            <person name="Lee K.C.Y."/>
            <person name="Morgan X.C."/>
            <person name="Dunfield P.F."/>
            <person name="Tamas I."/>
            <person name="Houghton K.M."/>
            <person name="Vyssotski M."/>
            <person name="Ryan J.L.J."/>
            <person name="Lagutin K."/>
            <person name="McDonald I.R."/>
            <person name="Stott M.B."/>
        </authorList>
    </citation>
    <scope>NUCLEOTIDE SEQUENCE [LARGE SCALE GENOMIC DNA]</scope>
    <source>
        <strain evidence="2">DSM 23976 / ICMP 18418 / T49</strain>
    </source>
</reference>
<accession>S0EV34</accession>
<sequence length="152" mass="17441">MTDGHKRHLMATLLAIEEASRQIEQVAREGRSPSGNNRLTPLDPASWAVFADALQHMYVDLQACIKQLLPQELAEQEHREGLSVTLYWLSVLLLHLDEEIVEDLDPKKTIPKFGPLEPAEREALEAVVARLHEAVERMRRQIERLRHPSEQE</sequence>
<dbReference type="EMBL" id="HF951689">
    <property type="protein sequence ID" value="CCW35603.1"/>
    <property type="molecule type" value="Genomic_DNA"/>
</dbReference>
<dbReference type="STRING" id="454171.CP488_02302"/>
<gene>
    <name evidence="1" type="ORF">CCALI_01790</name>
</gene>
<organism evidence="1 2">
    <name type="scientific">Chthonomonas calidirosea (strain DSM 23976 / ICMP 18418 / T49)</name>
    <dbReference type="NCBI Taxonomy" id="1303518"/>
    <lineage>
        <taxon>Bacteria</taxon>
        <taxon>Bacillati</taxon>
        <taxon>Armatimonadota</taxon>
        <taxon>Chthonomonadia</taxon>
        <taxon>Chthonomonadales</taxon>
        <taxon>Chthonomonadaceae</taxon>
        <taxon>Chthonomonas</taxon>
    </lineage>
</organism>
<protein>
    <submittedName>
        <fullName evidence="1">Uncharacterized protein</fullName>
    </submittedName>
</protein>
<dbReference type="KEGG" id="ccz:CCALI_01790"/>